<gene>
    <name evidence="1" type="ORF">EQG49_09575</name>
</gene>
<sequence>MSENKISEFAESIKGESFRFASESELSEMSSFDVSEIMGNYYSGKMSAKDVIEKNNLKIANSKLTSQFPIIHSQVKCRWCDSAMYIVAPTKSNVINRGIRTVNDSTKLDYQCINCGHKQFTSKRHFLTGTCYCENCEQERKKELDKIKAKKFEEVQRQDRFRELLNELNSNLDKVALDEISLNERLQLAVVIQELGTTDSNRLLPIKTVAEKSGITFDIEIISHFFTRNVLIISPDSEISAFELIENNKNEYQAQSVNITLCSWLINVDGTIDDLKHPLDILRNVSMDEINRMWSEQALNELIRIAEHEIEDMQFVFKTEKMRDAILRWINVFTPSQIYALLWRAVRNANSNRTKNTWGNYSFPKNHTDYVIKLVDDIVNYKNAKNQSFDAYQYPNYLTMQTATNIFFEELVKQKNWFEMLITTIEIDEKVLSYINELSGHVEVFTDLHEYSFLIDNNIGYRIESEGVVVDDGVNEWLFTDIATLKRLAIQNGFTKLSDDTNKLDVCYSIKGAYETGFILGLIEKLKAASTQ</sequence>
<keyword evidence="2" id="KW-1185">Reference proteome</keyword>
<accession>A0A4P6YVA3</accession>
<reference evidence="2" key="1">
    <citation type="submission" date="2019-03" db="EMBL/GenBank/DDBJ databases">
        <title>Weissella sp. 26KH-42 Genome sequencing.</title>
        <authorList>
            <person name="Heo J."/>
            <person name="Kim S.-J."/>
            <person name="Kim J.-S."/>
            <person name="Hong S.-B."/>
            <person name="Kwon S.-W."/>
        </authorList>
    </citation>
    <scope>NUCLEOTIDE SEQUENCE [LARGE SCALE GENOMIC DNA]</scope>
    <source>
        <strain evidence="2">26KH-42</strain>
    </source>
</reference>
<protein>
    <submittedName>
        <fullName evidence="1">Uncharacterized protein</fullName>
    </submittedName>
</protein>
<dbReference type="KEGG" id="wei:EQG49_09575"/>
<evidence type="ECO:0000313" key="1">
    <source>
        <dbReference type="EMBL" id="QBO36691.1"/>
    </source>
</evidence>
<name>A0A4P6YVA3_9LACO</name>
<proteinExistence type="predicted"/>
<dbReference type="AlphaFoldDB" id="A0A4P6YVA3"/>
<evidence type="ECO:0000313" key="2">
    <source>
        <dbReference type="Proteomes" id="UP000292886"/>
    </source>
</evidence>
<dbReference type="Proteomes" id="UP000292886">
    <property type="component" value="Chromosome"/>
</dbReference>
<organism evidence="1 2">
    <name type="scientific">Periweissella cryptocerci</name>
    <dbReference type="NCBI Taxonomy" id="2506420"/>
    <lineage>
        <taxon>Bacteria</taxon>
        <taxon>Bacillati</taxon>
        <taxon>Bacillota</taxon>
        <taxon>Bacilli</taxon>
        <taxon>Lactobacillales</taxon>
        <taxon>Lactobacillaceae</taxon>
        <taxon>Periweissella</taxon>
    </lineage>
</organism>
<dbReference type="EMBL" id="CP037940">
    <property type="protein sequence ID" value="QBO36691.1"/>
    <property type="molecule type" value="Genomic_DNA"/>
</dbReference>
<dbReference type="OrthoDB" id="2339312at2"/>
<dbReference type="RefSeq" id="WP_133363768.1">
    <property type="nucleotide sequence ID" value="NZ_CP037940.1"/>
</dbReference>